<sequence length="165" mass="17464">MGLLPQEGGWGVGICVGGGGVGMECVGDAEEGYVRNRFGLPGVDEGLCAGGFVGGEVLREEAERKRRVEREGEEAQTRKRVERLKGAKAKRVNWNKPFFNGVSGTPPEEGREERGAAAGQAKGARGVGGRVGDAEGGRSAQDIVGLGARVRRRYGARPFPSQRKV</sequence>
<dbReference type="Proteomes" id="UP000799423">
    <property type="component" value="Unassembled WGS sequence"/>
</dbReference>
<name>A0A6A7B8P4_9PLEO</name>
<organism evidence="2 3">
    <name type="scientific">Plenodomus tracheiphilus IPT5</name>
    <dbReference type="NCBI Taxonomy" id="1408161"/>
    <lineage>
        <taxon>Eukaryota</taxon>
        <taxon>Fungi</taxon>
        <taxon>Dikarya</taxon>
        <taxon>Ascomycota</taxon>
        <taxon>Pezizomycotina</taxon>
        <taxon>Dothideomycetes</taxon>
        <taxon>Pleosporomycetidae</taxon>
        <taxon>Pleosporales</taxon>
        <taxon>Pleosporineae</taxon>
        <taxon>Leptosphaeriaceae</taxon>
        <taxon>Plenodomus</taxon>
    </lineage>
</organism>
<proteinExistence type="predicted"/>
<evidence type="ECO:0000313" key="2">
    <source>
        <dbReference type="EMBL" id="KAF2851841.1"/>
    </source>
</evidence>
<dbReference type="AlphaFoldDB" id="A0A6A7B8P4"/>
<gene>
    <name evidence="2" type="ORF">T440DRAFT_488919</name>
</gene>
<dbReference type="EMBL" id="MU006301">
    <property type="protein sequence ID" value="KAF2851841.1"/>
    <property type="molecule type" value="Genomic_DNA"/>
</dbReference>
<evidence type="ECO:0000313" key="3">
    <source>
        <dbReference type="Proteomes" id="UP000799423"/>
    </source>
</evidence>
<dbReference type="OrthoDB" id="10606016at2759"/>
<evidence type="ECO:0000256" key="1">
    <source>
        <dbReference type="SAM" id="MobiDB-lite"/>
    </source>
</evidence>
<accession>A0A6A7B8P4</accession>
<keyword evidence="3" id="KW-1185">Reference proteome</keyword>
<reference evidence="2" key="1">
    <citation type="submission" date="2020-01" db="EMBL/GenBank/DDBJ databases">
        <authorList>
            <consortium name="DOE Joint Genome Institute"/>
            <person name="Haridas S."/>
            <person name="Albert R."/>
            <person name="Binder M."/>
            <person name="Bloem J."/>
            <person name="Labutti K."/>
            <person name="Salamov A."/>
            <person name="Andreopoulos B."/>
            <person name="Baker S.E."/>
            <person name="Barry K."/>
            <person name="Bills G."/>
            <person name="Bluhm B.H."/>
            <person name="Cannon C."/>
            <person name="Castanera R."/>
            <person name="Culley D.E."/>
            <person name="Daum C."/>
            <person name="Ezra D."/>
            <person name="Gonzalez J.B."/>
            <person name="Henrissat B."/>
            <person name="Kuo A."/>
            <person name="Liang C."/>
            <person name="Lipzen A."/>
            <person name="Lutzoni F."/>
            <person name="Magnuson J."/>
            <person name="Mondo S."/>
            <person name="Nolan M."/>
            <person name="Ohm R."/>
            <person name="Pangilinan J."/>
            <person name="Park H.-J."/>
            <person name="Ramirez L."/>
            <person name="Alfaro M."/>
            <person name="Sun H."/>
            <person name="Tritt A."/>
            <person name="Yoshinaga Y."/>
            <person name="Zwiers L.-H."/>
            <person name="Turgeon B.G."/>
            <person name="Goodwin S.B."/>
            <person name="Spatafora J.W."/>
            <person name="Crous P.W."/>
            <person name="Grigoriev I.V."/>
        </authorList>
    </citation>
    <scope>NUCLEOTIDE SEQUENCE</scope>
    <source>
        <strain evidence="2">IPT5</strain>
    </source>
</reference>
<protein>
    <submittedName>
        <fullName evidence="2">Uncharacterized protein</fullName>
    </submittedName>
</protein>
<feature type="region of interest" description="Disordered" evidence="1">
    <location>
        <begin position="95"/>
        <end position="138"/>
    </location>
</feature>